<dbReference type="Proteomes" id="UP000054350">
    <property type="component" value="Unassembled WGS sequence"/>
</dbReference>
<evidence type="ECO:0000256" key="1">
    <source>
        <dbReference type="ARBA" id="ARBA00010935"/>
    </source>
</evidence>
<evidence type="ECO:0000313" key="11">
    <source>
        <dbReference type="Proteomes" id="UP000054350"/>
    </source>
</evidence>
<dbReference type="InterPro" id="IPR056834">
    <property type="entry name" value="ARM_TT21_C"/>
</dbReference>
<dbReference type="InterPro" id="IPR056832">
    <property type="entry name" value="ARM_TT21_2nd"/>
</dbReference>
<feature type="domain" description="Tetratricopeptide repeat protein 21A/21B fourth ARM" evidence="9">
    <location>
        <begin position="958"/>
        <end position="1075"/>
    </location>
</feature>
<dbReference type="InterPro" id="IPR056836">
    <property type="entry name" value="ARM_TT21_4th"/>
</dbReference>
<dbReference type="SMART" id="SM00028">
    <property type="entry name" value="TPR"/>
    <property type="match status" value="4"/>
</dbReference>
<feature type="domain" description="Tetratricopeptide repeat protein 21A/21B N-terminal ARM repeat" evidence="6">
    <location>
        <begin position="9"/>
        <end position="141"/>
    </location>
</feature>
<feature type="domain" description="Tetratricopeptide repeat protein 21A/21B C-terminal ARM" evidence="7">
    <location>
        <begin position="1338"/>
        <end position="1516"/>
    </location>
</feature>
<feature type="compositionally biased region" description="Low complexity" evidence="4">
    <location>
        <begin position="181"/>
        <end position="192"/>
    </location>
</feature>
<accession>A0A0L0RV98</accession>
<evidence type="ECO:0000259" key="7">
    <source>
        <dbReference type="Pfam" id="PF25063"/>
    </source>
</evidence>
<keyword evidence="2" id="KW-0677">Repeat</keyword>
<evidence type="ECO:0000313" key="10">
    <source>
        <dbReference type="EMBL" id="KNE54243.1"/>
    </source>
</evidence>
<dbReference type="Gene3D" id="1.25.40.10">
    <property type="entry name" value="Tetratricopeptide repeat domain"/>
    <property type="match status" value="4"/>
</dbReference>
<evidence type="ECO:0000259" key="5">
    <source>
        <dbReference type="Pfam" id="PF25060"/>
    </source>
</evidence>
<keyword evidence="3" id="KW-0802">TPR repeat</keyword>
<feature type="domain" description="Tetratricopeptide repeat protein 21A/21B fifth ARM repeats" evidence="8">
    <location>
        <begin position="1168"/>
        <end position="1305"/>
    </location>
</feature>
<dbReference type="Pfam" id="PF25063">
    <property type="entry name" value="ARM_TT21_C"/>
    <property type="match status" value="1"/>
</dbReference>
<dbReference type="GO" id="GO:0030991">
    <property type="term" value="C:intraciliary transport particle A"/>
    <property type="evidence" value="ECO:0007669"/>
    <property type="project" value="TreeGrafter"/>
</dbReference>
<dbReference type="OMA" id="NATCVRA"/>
<keyword evidence="11" id="KW-1185">Reference proteome</keyword>
<evidence type="ECO:0000256" key="3">
    <source>
        <dbReference type="ARBA" id="ARBA00022803"/>
    </source>
</evidence>
<dbReference type="Pfam" id="PF25062">
    <property type="entry name" value="ARM_TT21_N"/>
    <property type="match status" value="1"/>
</dbReference>
<evidence type="ECO:0000259" key="9">
    <source>
        <dbReference type="Pfam" id="PF25068"/>
    </source>
</evidence>
<dbReference type="GO" id="GO:0061512">
    <property type="term" value="P:protein localization to cilium"/>
    <property type="evidence" value="ECO:0007669"/>
    <property type="project" value="TreeGrafter"/>
</dbReference>
<dbReference type="InterPro" id="IPR019734">
    <property type="entry name" value="TPR_rpt"/>
</dbReference>
<dbReference type="SUPFAM" id="SSF48452">
    <property type="entry name" value="TPR-like"/>
    <property type="match status" value="3"/>
</dbReference>
<dbReference type="OrthoDB" id="10259630at2759"/>
<reference evidence="10 11" key="1">
    <citation type="submission" date="2009-11" db="EMBL/GenBank/DDBJ databases">
        <title>Annotation of Allomyces macrogynus ATCC 38327.</title>
        <authorList>
            <consortium name="The Broad Institute Genome Sequencing Platform"/>
            <person name="Russ C."/>
            <person name="Cuomo C."/>
            <person name="Burger G."/>
            <person name="Gray M.W."/>
            <person name="Holland P.W.H."/>
            <person name="King N."/>
            <person name="Lang F.B.F."/>
            <person name="Roger A.J."/>
            <person name="Ruiz-Trillo I."/>
            <person name="Young S.K."/>
            <person name="Zeng Q."/>
            <person name="Gargeya S."/>
            <person name="Fitzgerald M."/>
            <person name="Haas B."/>
            <person name="Abouelleil A."/>
            <person name="Alvarado L."/>
            <person name="Arachchi H.M."/>
            <person name="Berlin A."/>
            <person name="Chapman S.B."/>
            <person name="Gearin G."/>
            <person name="Goldberg J."/>
            <person name="Griggs A."/>
            <person name="Gujja S."/>
            <person name="Hansen M."/>
            <person name="Heiman D."/>
            <person name="Howarth C."/>
            <person name="Larimer J."/>
            <person name="Lui A."/>
            <person name="MacDonald P.J.P."/>
            <person name="McCowen C."/>
            <person name="Montmayeur A."/>
            <person name="Murphy C."/>
            <person name="Neiman D."/>
            <person name="Pearson M."/>
            <person name="Priest M."/>
            <person name="Roberts A."/>
            <person name="Saif S."/>
            <person name="Shea T."/>
            <person name="Sisk P."/>
            <person name="Stolte C."/>
            <person name="Sykes S."/>
            <person name="Wortman J."/>
            <person name="Nusbaum C."/>
            <person name="Birren B."/>
        </authorList>
    </citation>
    <scope>NUCLEOTIDE SEQUENCE [LARGE SCALE GENOMIC DNA]</scope>
    <source>
        <strain evidence="10 11">ATCC 38327</strain>
    </source>
</reference>
<dbReference type="Pfam" id="PF25064">
    <property type="entry name" value="ARM_TT21_5th"/>
    <property type="match status" value="1"/>
</dbReference>
<dbReference type="Pfam" id="PF25060">
    <property type="entry name" value="ARM_TT21_2nd"/>
    <property type="match status" value="1"/>
</dbReference>
<evidence type="ECO:0000256" key="2">
    <source>
        <dbReference type="ARBA" id="ARBA00022737"/>
    </source>
</evidence>
<sequence>MDHEETATVLYLIHRKYWQTARLRCEVALRRARPIDAPVLGFWRAVASILLGKFNEAVRELTPLVSDPALSAAGPAALIHAHSRCTPLNRDAISDLEATLALAEGSSSLTETAYFIHIVFLGIVDAATDETDKWLSTARSRFPGGASAATLITLAEGWLQLFRSSPPLIDNPNGDDDSAPSDSWSNVGSSGSPRGMQVSGSKAFTGASQDSVATQNSSADAFGASGAQWLRSPPASTATMADSPDDSPFDEVVAVDPKNPGALIGRILTNKEIRRQPDQARAHASALVAARPRCVPALIEGMHCALATGAWDAVTDACHRILTLAGASPSGTGGAVQSPIPTVDALAVLALVDLLRDGQADRGAQRLTQLLAVLRREEGENAALIASVVHLLTRIPLPGTPAAAAMSGTSTTVVRGGRGTTVLDDLATLAERMTTLAPTNVAYLCEYARVLLLQGKPKAALDQFQRATAASSHHVPALEGALEAELAVLQLDEAAGNAGARDREANLVRDLELLEVVQPVSSSSGRSPLAAYLAAAIQWRRHRDAAVRFAHLRDCVQRAFDAAAAAAGAGLQYLAALNVPLLLQVARDLVDVCPSRPLADEADDGAGAASGPDDVVAMGGHVPAAALLELGEFIAQVYPGSPETGTLLALAQFLGGQVESAKTTIRGVMDRFPQHAPAAFLMAELAAHPGAWPDIAGLRETALLTELPPSLVMGVTSLTGKTARPRWDSAKGSADALAALDAALAVNLDVRKCDQFHLLRVRALRIRGDLDGAREALAPVANGTRPKLAAPRDQFMYWIETLLTTTNAKELDGLMVQARRDVSFYPTLQGELMLLEAHLLLVGEKRAATHVDRALTLFRDAASTEPALTVISTRAQAHVHRAVRHDHRAAIRVCAALVDLQPGSLPAQLALADAYLARGDVDRAVDALTSALCYLPGGNSDSDTATAAPAREAMAAQLTRKVAAVLVRNHEYARALEYLQDSVDAALAAGTRAADAILDQVVALAALHLKLGHLDKAEATAVAHLERVKANAPSAAQATAADLPLLEVLAQVYRQGGSAIKAMDILRRVRTAAARQPTVQAAVCLQMAEIVREGGAAPGADVGAQIEALLVQARELQPANTTVLLALAQHYVQAVAPTGDGKADALAKAHALCAELLKVDANHGEGARLMAQVLIQRRQFDQAVGFQKQILAQMRQKTDGGKRADRDRYAVLAQTIDLLHRVGRIDEARIELDLPEKEKEVKQAPTVSTVPSGSREGARRSEGYHFCLGLYHKNNNNIKDAVREFKKCRGDAYWRARSANQVLELMVFPDVTALGSQVDPAVVTAAIRVLEELPATLPERKVWEAYTYFGSRKRADIEHGLDMLTNSNLPDDLPAVQLARGIGQLLISQPGKAKPYLKKLAAREWVLEDALHLETAWLVLAQIYLDAAKLDAAEALVKSTLNFYPGDGGRGAWCAWALRAAIADRQTQPAMALAHLRRAWLAEGRSRATLGAHLAVLAVRAGRPTEAIRVARRVLDLVGAGAVEVGDDPAITVPLLVAEGGKAPPTAAADASGAPMLVHMHRDVLVRARGMLRP</sequence>
<dbReference type="InterPro" id="IPR040364">
    <property type="entry name" value="TTC21A/TTC21B"/>
</dbReference>
<dbReference type="InterPro" id="IPR011990">
    <property type="entry name" value="TPR-like_helical_dom_sf"/>
</dbReference>
<dbReference type="Pfam" id="PF14559">
    <property type="entry name" value="TPR_19"/>
    <property type="match status" value="1"/>
</dbReference>
<name>A0A0L0RV98_ALLM3</name>
<dbReference type="InterPro" id="IPR056833">
    <property type="entry name" value="ARM_TT21_N"/>
</dbReference>
<proteinExistence type="inferred from homology"/>
<dbReference type="Pfam" id="PF25068">
    <property type="entry name" value="ARM_TT21_4th"/>
    <property type="match status" value="1"/>
</dbReference>
<feature type="compositionally biased region" description="Polar residues" evidence="4">
    <location>
        <begin position="198"/>
        <end position="219"/>
    </location>
</feature>
<dbReference type="EMBL" id="GG745328">
    <property type="protein sequence ID" value="KNE54243.1"/>
    <property type="molecule type" value="Genomic_DNA"/>
</dbReference>
<dbReference type="STRING" id="578462.A0A0L0RV98"/>
<dbReference type="eggNOG" id="ENOG502QQAB">
    <property type="taxonomic scope" value="Eukaryota"/>
</dbReference>
<feature type="domain" description="Tetratricopeptide repeat protein 21A/21B second ARM" evidence="5">
    <location>
        <begin position="417"/>
        <end position="688"/>
    </location>
</feature>
<dbReference type="GO" id="GO:0005929">
    <property type="term" value="C:cilium"/>
    <property type="evidence" value="ECO:0007669"/>
    <property type="project" value="GOC"/>
</dbReference>
<evidence type="ECO:0000259" key="6">
    <source>
        <dbReference type="Pfam" id="PF25062"/>
    </source>
</evidence>
<organism evidence="10 11">
    <name type="scientific">Allomyces macrogynus (strain ATCC 38327)</name>
    <name type="common">Allomyces javanicus var. macrogynus</name>
    <dbReference type="NCBI Taxonomy" id="578462"/>
    <lineage>
        <taxon>Eukaryota</taxon>
        <taxon>Fungi</taxon>
        <taxon>Fungi incertae sedis</taxon>
        <taxon>Blastocladiomycota</taxon>
        <taxon>Blastocladiomycetes</taxon>
        <taxon>Blastocladiales</taxon>
        <taxon>Blastocladiaceae</taxon>
        <taxon>Allomyces</taxon>
    </lineage>
</organism>
<evidence type="ECO:0000259" key="8">
    <source>
        <dbReference type="Pfam" id="PF25064"/>
    </source>
</evidence>
<evidence type="ECO:0000256" key="4">
    <source>
        <dbReference type="SAM" id="MobiDB-lite"/>
    </source>
</evidence>
<dbReference type="PANTHER" id="PTHR14699:SF0">
    <property type="entry name" value="TETRATRICOPEPTIDE REPEAT PROTEIN 21 HOMOLOG"/>
    <property type="match status" value="1"/>
</dbReference>
<gene>
    <name evidence="10" type="ORF">AMAG_00233</name>
</gene>
<dbReference type="InterPro" id="IPR056835">
    <property type="entry name" value="ARM_TT21_5th"/>
</dbReference>
<dbReference type="GO" id="GO:0035721">
    <property type="term" value="P:intraciliary retrograde transport"/>
    <property type="evidence" value="ECO:0007669"/>
    <property type="project" value="TreeGrafter"/>
</dbReference>
<comment type="similarity">
    <text evidence="1">Belongs to the TTC21 family.</text>
</comment>
<protein>
    <submittedName>
        <fullName evidence="10">Uncharacterized protein</fullName>
    </submittedName>
</protein>
<feature type="region of interest" description="Disordered" evidence="4">
    <location>
        <begin position="166"/>
        <end position="249"/>
    </location>
</feature>
<dbReference type="PANTHER" id="PTHR14699">
    <property type="entry name" value="STI2 PROTEIN-RELATED"/>
    <property type="match status" value="1"/>
</dbReference>
<reference evidence="11" key="2">
    <citation type="submission" date="2009-11" db="EMBL/GenBank/DDBJ databases">
        <title>The Genome Sequence of Allomyces macrogynus strain ATCC 38327.</title>
        <authorList>
            <consortium name="The Broad Institute Genome Sequencing Platform"/>
            <person name="Russ C."/>
            <person name="Cuomo C."/>
            <person name="Shea T."/>
            <person name="Young S.K."/>
            <person name="Zeng Q."/>
            <person name="Koehrsen M."/>
            <person name="Haas B."/>
            <person name="Borodovsky M."/>
            <person name="Guigo R."/>
            <person name="Alvarado L."/>
            <person name="Berlin A."/>
            <person name="Borenstein D."/>
            <person name="Chen Z."/>
            <person name="Engels R."/>
            <person name="Freedman E."/>
            <person name="Gellesch M."/>
            <person name="Goldberg J."/>
            <person name="Griggs A."/>
            <person name="Gujja S."/>
            <person name="Heiman D."/>
            <person name="Hepburn T."/>
            <person name="Howarth C."/>
            <person name="Jen D."/>
            <person name="Larson L."/>
            <person name="Lewis B."/>
            <person name="Mehta T."/>
            <person name="Park D."/>
            <person name="Pearson M."/>
            <person name="Roberts A."/>
            <person name="Saif S."/>
            <person name="Shenoy N."/>
            <person name="Sisk P."/>
            <person name="Stolte C."/>
            <person name="Sykes S."/>
            <person name="Walk T."/>
            <person name="White J."/>
            <person name="Yandava C."/>
            <person name="Burger G."/>
            <person name="Gray M.W."/>
            <person name="Holland P.W.H."/>
            <person name="King N."/>
            <person name="Lang F.B.F."/>
            <person name="Roger A.J."/>
            <person name="Ruiz-Trillo I."/>
            <person name="Lander E."/>
            <person name="Nusbaum C."/>
        </authorList>
    </citation>
    <scope>NUCLEOTIDE SEQUENCE [LARGE SCALE GENOMIC DNA]</scope>
    <source>
        <strain evidence="11">ATCC 38327</strain>
    </source>
</reference>
<dbReference type="VEuPathDB" id="FungiDB:AMAG_00233"/>